<dbReference type="InterPro" id="IPR012337">
    <property type="entry name" value="RNaseH-like_sf"/>
</dbReference>
<evidence type="ECO:0000313" key="5">
    <source>
        <dbReference type="EMBL" id="KAL0479951.1"/>
    </source>
</evidence>
<feature type="compositionally biased region" description="Basic and acidic residues" evidence="3">
    <location>
        <begin position="127"/>
        <end position="156"/>
    </location>
</feature>
<dbReference type="SMART" id="SM00360">
    <property type="entry name" value="RRM"/>
    <property type="match status" value="1"/>
</dbReference>
<dbReference type="PANTHER" id="PTHR23236">
    <property type="entry name" value="EUKARYOTIC TRANSLATION INITIATION FACTOR 4B/4H"/>
    <property type="match status" value="1"/>
</dbReference>
<feature type="compositionally biased region" description="Basic residues" evidence="3">
    <location>
        <begin position="157"/>
        <end position="170"/>
    </location>
</feature>
<sequence length="393" mass="45544">MSRQSSSTRYGDRDERIARTVYVGGIDKNVSASDIVDFFSICGPIAFIRLDIDTQGTRPSKSGFIEFLASTSAQNALKLTGKQLFNTIIKVAKSENTLQKPIIELTNDEKDNVDHALRHIHRRMRRWEKSQNSDYDNDKKRRGSHSDASDGDDKSRKKEKRKHKKRRRHQHVELSVDEEFKKKHSISDSQEKFELPADYKIVPTNDEERVNAWISEYITSEVTCVGMDSEWDVTDGEDSKYPDVIAVATEKSCLLYQTQFKHLSVKFANLLINPRIKKVWCNVDRDLRKLRKLTERRLNDYDEEGKLIDECVSELRDPKCHIDIDDFMDSEDISGVKRVCSFMLNKMVERSSEIASSRWYTTSLTSGQERYLAEGAYIPMTAYNILKSRQHNH</sequence>
<dbReference type="InterPro" id="IPR000504">
    <property type="entry name" value="RRM_dom"/>
</dbReference>
<keyword evidence="1 2" id="KW-0694">RNA-binding</keyword>
<organism evidence="5 6">
    <name type="scientific">Acrasis kona</name>
    <dbReference type="NCBI Taxonomy" id="1008807"/>
    <lineage>
        <taxon>Eukaryota</taxon>
        <taxon>Discoba</taxon>
        <taxon>Heterolobosea</taxon>
        <taxon>Tetramitia</taxon>
        <taxon>Eutetramitia</taxon>
        <taxon>Acrasidae</taxon>
        <taxon>Acrasis</taxon>
    </lineage>
</organism>
<evidence type="ECO:0000256" key="2">
    <source>
        <dbReference type="PROSITE-ProRule" id="PRU00176"/>
    </source>
</evidence>
<comment type="caution">
    <text evidence="5">The sequence shown here is derived from an EMBL/GenBank/DDBJ whole genome shotgun (WGS) entry which is preliminary data.</text>
</comment>
<dbReference type="InterPro" id="IPR036397">
    <property type="entry name" value="RNaseH_sf"/>
</dbReference>
<dbReference type="InterPro" id="IPR012677">
    <property type="entry name" value="Nucleotide-bd_a/b_plait_sf"/>
</dbReference>
<evidence type="ECO:0000256" key="1">
    <source>
        <dbReference type="ARBA" id="ARBA00022884"/>
    </source>
</evidence>
<feature type="compositionally biased region" description="Basic and acidic residues" evidence="3">
    <location>
        <begin position="171"/>
        <end position="181"/>
    </location>
</feature>
<evidence type="ECO:0000259" key="4">
    <source>
        <dbReference type="PROSITE" id="PS50102"/>
    </source>
</evidence>
<evidence type="ECO:0000313" key="6">
    <source>
        <dbReference type="Proteomes" id="UP001431209"/>
    </source>
</evidence>
<evidence type="ECO:0000256" key="3">
    <source>
        <dbReference type="SAM" id="MobiDB-lite"/>
    </source>
</evidence>
<dbReference type="GO" id="GO:0003723">
    <property type="term" value="F:RNA binding"/>
    <property type="evidence" value="ECO:0007669"/>
    <property type="project" value="UniProtKB-UniRule"/>
</dbReference>
<dbReference type="InterPro" id="IPR035979">
    <property type="entry name" value="RBD_domain_sf"/>
</dbReference>
<dbReference type="Proteomes" id="UP001431209">
    <property type="component" value="Unassembled WGS sequence"/>
</dbReference>
<reference evidence="5 6" key="1">
    <citation type="submission" date="2024-03" db="EMBL/GenBank/DDBJ databases">
        <title>The Acrasis kona genome and developmental transcriptomes reveal deep origins of eukaryotic multicellular pathways.</title>
        <authorList>
            <person name="Sheikh S."/>
            <person name="Fu C.-J."/>
            <person name="Brown M.W."/>
            <person name="Baldauf S.L."/>
        </authorList>
    </citation>
    <scope>NUCLEOTIDE SEQUENCE [LARGE SCALE GENOMIC DNA]</scope>
    <source>
        <strain evidence="5 6">ATCC MYA-3509</strain>
    </source>
</reference>
<dbReference type="SUPFAM" id="SSF53098">
    <property type="entry name" value="Ribonuclease H-like"/>
    <property type="match status" value="1"/>
</dbReference>
<feature type="domain" description="RRM" evidence="4">
    <location>
        <begin position="19"/>
        <end position="96"/>
    </location>
</feature>
<dbReference type="PANTHER" id="PTHR23236:SF11">
    <property type="entry name" value="EUKARYOTIC TRANSLATION INITIATION FACTOR 4H"/>
    <property type="match status" value="1"/>
</dbReference>
<gene>
    <name evidence="5" type="ORF">AKO1_007493</name>
</gene>
<keyword evidence="6" id="KW-1185">Reference proteome</keyword>
<accession>A0AAW2YR79</accession>
<dbReference type="Gene3D" id="3.30.70.330">
    <property type="match status" value="1"/>
</dbReference>
<dbReference type="PROSITE" id="PS50102">
    <property type="entry name" value="RRM"/>
    <property type="match status" value="1"/>
</dbReference>
<dbReference type="SUPFAM" id="SSF54928">
    <property type="entry name" value="RNA-binding domain, RBD"/>
    <property type="match status" value="1"/>
</dbReference>
<dbReference type="Gene3D" id="3.30.420.10">
    <property type="entry name" value="Ribonuclease H-like superfamily/Ribonuclease H"/>
    <property type="match status" value="1"/>
</dbReference>
<proteinExistence type="predicted"/>
<dbReference type="AlphaFoldDB" id="A0AAW2YR79"/>
<dbReference type="Pfam" id="PF00076">
    <property type="entry name" value="RRM_1"/>
    <property type="match status" value="1"/>
</dbReference>
<protein>
    <submittedName>
        <fullName evidence="5">WRNexo</fullName>
    </submittedName>
</protein>
<feature type="region of interest" description="Disordered" evidence="3">
    <location>
        <begin position="124"/>
        <end position="181"/>
    </location>
</feature>
<name>A0AAW2YR79_9EUKA</name>
<dbReference type="EMBL" id="JAOPGA020000612">
    <property type="protein sequence ID" value="KAL0479951.1"/>
    <property type="molecule type" value="Genomic_DNA"/>
</dbReference>